<organism evidence="1 2">
    <name type="scientific">Hydnomerulius pinastri MD-312</name>
    <dbReference type="NCBI Taxonomy" id="994086"/>
    <lineage>
        <taxon>Eukaryota</taxon>
        <taxon>Fungi</taxon>
        <taxon>Dikarya</taxon>
        <taxon>Basidiomycota</taxon>
        <taxon>Agaricomycotina</taxon>
        <taxon>Agaricomycetes</taxon>
        <taxon>Agaricomycetidae</taxon>
        <taxon>Boletales</taxon>
        <taxon>Boletales incertae sedis</taxon>
        <taxon>Leucogyrophana</taxon>
    </lineage>
</organism>
<proteinExistence type="predicted"/>
<dbReference type="Proteomes" id="UP000053820">
    <property type="component" value="Unassembled WGS sequence"/>
</dbReference>
<sequence>MLMICLPSRSPSIGPITLSRIASHVCACGVTLRLVYSSAYGMASKLKKPEKNLKEGGVGALHTAFFIMRHVRYPPRSGQLFD</sequence>
<accession>A0A0C9VVQ1</accession>
<dbReference type="HOGENOM" id="CLU_2819476_0_0_1"/>
<reference evidence="1 2" key="1">
    <citation type="submission" date="2014-04" db="EMBL/GenBank/DDBJ databases">
        <title>Evolutionary Origins and Diversification of the Mycorrhizal Mutualists.</title>
        <authorList>
            <consortium name="DOE Joint Genome Institute"/>
            <consortium name="Mycorrhizal Genomics Consortium"/>
            <person name="Kohler A."/>
            <person name="Kuo A."/>
            <person name="Nagy L.G."/>
            <person name="Floudas D."/>
            <person name="Copeland A."/>
            <person name="Barry K.W."/>
            <person name="Cichocki N."/>
            <person name="Veneault-Fourrey C."/>
            <person name="LaButti K."/>
            <person name="Lindquist E.A."/>
            <person name="Lipzen A."/>
            <person name="Lundell T."/>
            <person name="Morin E."/>
            <person name="Murat C."/>
            <person name="Riley R."/>
            <person name="Ohm R."/>
            <person name="Sun H."/>
            <person name="Tunlid A."/>
            <person name="Henrissat B."/>
            <person name="Grigoriev I.V."/>
            <person name="Hibbett D.S."/>
            <person name="Martin F."/>
        </authorList>
    </citation>
    <scope>NUCLEOTIDE SEQUENCE [LARGE SCALE GENOMIC DNA]</scope>
    <source>
        <strain evidence="1 2">MD-312</strain>
    </source>
</reference>
<gene>
    <name evidence="1" type="ORF">HYDPIDRAFT_115046</name>
</gene>
<protein>
    <submittedName>
        <fullName evidence="1">Unplaced genomic scaffold scaffold_23, whole genome shotgun sequence</fullName>
    </submittedName>
</protein>
<evidence type="ECO:0000313" key="1">
    <source>
        <dbReference type="EMBL" id="KIJ62175.1"/>
    </source>
</evidence>
<dbReference type="AlphaFoldDB" id="A0A0C9VVQ1"/>
<dbReference type="EMBL" id="KN839857">
    <property type="protein sequence ID" value="KIJ62175.1"/>
    <property type="molecule type" value="Genomic_DNA"/>
</dbReference>
<name>A0A0C9VVQ1_9AGAM</name>
<evidence type="ECO:0000313" key="2">
    <source>
        <dbReference type="Proteomes" id="UP000053820"/>
    </source>
</evidence>
<keyword evidence="2" id="KW-1185">Reference proteome</keyword>